<keyword evidence="8" id="KW-1133">Transmembrane helix</keyword>
<comment type="similarity">
    <text evidence="2">Belongs to the outer membrane factor (OMF) (TC 1.B.17) family.</text>
</comment>
<protein>
    <submittedName>
        <fullName evidence="9">Outer membrane efflux protein</fullName>
    </submittedName>
</protein>
<dbReference type="Gene3D" id="1.20.1600.10">
    <property type="entry name" value="Outer membrane efflux proteins (OEP)"/>
    <property type="match status" value="1"/>
</dbReference>
<gene>
    <name evidence="9" type="ordered locus">Paes_0833</name>
</gene>
<dbReference type="InterPro" id="IPR003423">
    <property type="entry name" value="OMP_efflux"/>
</dbReference>
<evidence type="ECO:0000256" key="4">
    <source>
        <dbReference type="ARBA" id="ARBA00022452"/>
    </source>
</evidence>
<evidence type="ECO:0000256" key="2">
    <source>
        <dbReference type="ARBA" id="ARBA00007613"/>
    </source>
</evidence>
<dbReference type="Proteomes" id="UP000002725">
    <property type="component" value="Chromosome"/>
</dbReference>
<dbReference type="AlphaFoldDB" id="B4S742"/>
<evidence type="ECO:0000256" key="6">
    <source>
        <dbReference type="ARBA" id="ARBA00023136"/>
    </source>
</evidence>
<dbReference type="SUPFAM" id="SSF56954">
    <property type="entry name" value="Outer membrane efflux proteins (OEP)"/>
    <property type="match status" value="1"/>
</dbReference>
<evidence type="ECO:0000256" key="7">
    <source>
        <dbReference type="ARBA" id="ARBA00023237"/>
    </source>
</evidence>
<evidence type="ECO:0000256" key="5">
    <source>
        <dbReference type="ARBA" id="ARBA00022692"/>
    </source>
</evidence>
<dbReference type="HOGENOM" id="CLU_012817_10_0_10"/>
<keyword evidence="4" id="KW-1134">Transmembrane beta strand</keyword>
<dbReference type="PANTHER" id="PTHR30026">
    <property type="entry name" value="OUTER MEMBRANE PROTEIN TOLC"/>
    <property type="match status" value="1"/>
</dbReference>
<dbReference type="GO" id="GO:0009279">
    <property type="term" value="C:cell outer membrane"/>
    <property type="evidence" value="ECO:0007669"/>
    <property type="project" value="UniProtKB-SubCell"/>
</dbReference>
<evidence type="ECO:0000313" key="9">
    <source>
        <dbReference type="EMBL" id="ACF45879.1"/>
    </source>
</evidence>
<dbReference type="KEGG" id="paa:Paes_0833"/>
<name>B4S742_PROA2</name>
<dbReference type="GO" id="GO:0015562">
    <property type="term" value="F:efflux transmembrane transporter activity"/>
    <property type="evidence" value="ECO:0007669"/>
    <property type="project" value="InterPro"/>
</dbReference>
<sequence>MLRVGKTTELGYIFSDRPANILFIVDMHIIRAYLFTLTFAAAFSLLLPGRAFTSGVPSSVGLVVSLDEAVSIGLEKNRSLEIARLDRDLAGAKVREAWSGVLPQISTGFEYTRSIQPSVIFLPDLESIFSGTTPGSPTALEISQDNAMSASLSITQKLFDGRAIAGIKASSIVRQISQEALREAKADIISRIRKAYYNVLISDEQVTILKQSELRWEKALQDSRALFSQGVAADIDTLKAFLSVQNIRPDLIQAENRAAVARTEFKNIIGIDPLRPVVLSDSLVYQPLEQPGDIASAYAEALDSRPDVRQLELQVEAEGENVSAARAEGYPAVTAVGQLQTQTQYDDGIKLGDTDWPVSSSVGVEVSMPLFTGFGIKSRVEQAKIGRMQTLTRLDDLKANIRAEVQTRLSRLDESRSRIEVQEKTIQTAERSYAITRLRYREGVGSQLELADAELQLNKAKTNYLQAVYDYLIARIDYDKALGRTARLADEPQGSS</sequence>
<accession>B4S742</accession>
<keyword evidence="10" id="KW-1185">Reference proteome</keyword>
<dbReference type="EMBL" id="CP001108">
    <property type="protein sequence ID" value="ACF45879.1"/>
    <property type="molecule type" value="Genomic_DNA"/>
</dbReference>
<dbReference type="InterPro" id="IPR028351">
    <property type="entry name" value="CyaE"/>
</dbReference>
<comment type="subcellular location">
    <subcellularLocation>
        <location evidence="1">Cell outer membrane</location>
    </subcellularLocation>
</comment>
<dbReference type="GO" id="GO:1990281">
    <property type="term" value="C:efflux pump complex"/>
    <property type="evidence" value="ECO:0007669"/>
    <property type="project" value="TreeGrafter"/>
</dbReference>
<dbReference type="STRING" id="290512.Paes_0833"/>
<evidence type="ECO:0000256" key="1">
    <source>
        <dbReference type="ARBA" id="ARBA00004442"/>
    </source>
</evidence>
<dbReference type="PIRSF" id="PIRSF001892">
    <property type="entry name" value="CyaE"/>
    <property type="match status" value="1"/>
</dbReference>
<dbReference type="GO" id="GO:0015288">
    <property type="term" value="F:porin activity"/>
    <property type="evidence" value="ECO:0007669"/>
    <property type="project" value="TreeGrafter"/>
</dbReference>
<keyword evidence="7" id="KW-0998">Cell outer membrane</keyword>
<dbReference type="Pfam" id="PF02321">
    <property type="entry name" value="OEP"/>
    <property type="match status" value="2"/>
</dbReference>
<keyword evidence="3" id="KW-0813">Transport</keyword>
<evidence type="ECO:0000256" key="8">
    <source>
        <dbReference type="SAM" id="Phobius"/>
    </source>
</evidence>
<feature type="transmembrane region" description="Helical" evidence="8">
    <location>
        <begin position="21"/>
        <end position="47"/>
    </location>
</feature>
<dbReference type="InterPro" id="IPR051906">
    <property type="entry name" value="TolC-like"/>
</dbReference>
<dbReference type="eggNOG" id="COG1538">
    <property type="taxonomic scope" value="Bacteria"/>
</dbReference>
<dbReference type="PANTHER" id="PTHR30026:SF20">
    <property type="entry name" value="OUTER MEMBRANE PROTEIN TOLC"/>
    <property type="match status" value="1"/>
</dbReference>
<keyword evidence="6 8" id="KW-0472">Membrane</keyword>
<reference evidence="9" key="1">
    <citation type="submission" date="2008-06" db="EMBL/GenBank/DDBJ databases">
        <title>Complete sequence of chromosome of Prosthecochloris aestuarii DSM 271.</title>
        <authorList>
            <consortium name="US DOE Joint Genome Institute"/>
            <person name="Lucas S."/>
            <person name="Copeland A."/>
            <person name="Lapidus A."/>
            <person name="Glavina del Rio T."/>
            <person name="Dalin E."/>
            <person name="Tice H."/>
            <person name="Bruce D."/>
            <person name="Goodwin L."/>
            <person name="Pitluck S."/>
            <person name="Schmutz J."/>
            <person name="Larimer F."/>
            <person name="Land M."/>
            <person name="Hauser L."/>
            <person name="Kyrpides N."/>
            <person name="Anderson I."/>
            <person name="Liu Z."/>
            <person name="Li T."/>
            <person name="Zhao F."/>
            <person name="Overmann J."/>
            <person name="Bryant D.A."/>
            <person name="Richardson P."/>
        </authorList>
    </citation>
    <scope>NUCLEOTIDE SEQUENCE [LARGE SCALE GENOMIC DNA]</scope>
    <source>
        <strain evidence="9">DSM 271</strain>
    </source>
</reference>
<organism evidence="9 10">
    <name type="scientific">Prosthecochloris aestuarii (strain DSM 271 / SK 413)</name>
    <dbReference type="NCBI Taxonomy" id="290512"/>
    <lineage>
        <taxon>Bacteria</taxon>
        <taxon>Pseudomonadati</taxon>
        <taxon>Chlorobiota</taxon>
        <taxon>Chlorobiia</taxon>
        <taxon>Chlorobiales</taxon>
        <taxon>Chlorobiaceae</taxon>
        <taxon>Prosthecochloris</taxon>
    </lineage>
</organism>
<proteinExistence type="inferred from homology"/>
<evidence type="ECO:0000256" key="3">
    <source>
        <dbReference type="ARBA" id="ARBA00022448"/>
    </source>
</evidence>
<keyword evidence="5 8" id="KW-0812">Transmembrane</keyword>
<evidence type="ECO:0000313" key="10">
    <source>
        <dbReference type="Proteomes" id="UP000002725"/>
    </source>
</evidence>